<accession>A6DK17</accession>
<protein>
    <recommendedName>
        <fullName evidence="3">Cytochrome c domain-containing protein</fullName>
    </recommendedName>
</protein>
<dbReference type="OrthoDB" id="229728at2"/>
<name>A6DK17_9BACT</name>
<dbReference type="Proteomes" id="UP000004947">
    <property type="component" value="Unassembled WGS sequence"/>
</dbReference>
<dbReference type="eggNOG" id="ENOG502Z8YZ">
    <property type="taxonomic scope" value="Bacteria"/>
</dbReference>
<sequence>MSLYTSRLFSSTRINSTLLIAFFCLFINNIHANDLYETTLINYEGRQANNAVEKLNDALRKKQITLEYNDQRGYLDALLKELKIPLNSQSLIFSKTSFHRKQIYPSNPRALYFNDEIYVGWVPGTDLLEIAVADPELGGIFYTLEQKKSDAVQLNRDDSCLSCHASSRTLNEPGFFIRSVFPDENGEPISRLGSDTIDHSSDIGDRWGGWYVTGNKTEIHRGNTIYATGSKRIGKPHKALTTHALKKFFNPDKYLAQSSDIEALMVLEHQVQMHNIFTQRNFQAIKMIAAEESINRALGETGRRPLTQKILKNASEEILEYMLFTDEVHIRAIEGSANFKEDFAKGKPAASNGDSLYTLKFDERMSDLPCSWLIYSGAFQHLQADLKKMVMDRLHEILTGPKLPNNFIHLRSSRARIHQVLVETLDGYPRLTSSSPKL</sequence>
<dbReference type="EMBL" id="ABCK01000006">
    <property type="protein sequence ID" value="EDM28241.1"/>
    <property type="molecule type" value="Genomic_DNA"/>
</dbReference>
<keyword evidence="2" id="KW-1185">Reference proteome</keyword>
<evidence type="ECO:0000313" key="2">
    <source>
        <dbReference type="Proteomes" id="UP000004947"/>
    </source>
</evidence>
<gene>
    <name evidence="1" type="ORF">LNTAR_12831</name>
</gene>
<proteinExistence type="predicted"/>
<evidence type="ECO:0008006" key="3">
    <source>
        <dbReference type="Google" id="ProtNLM"/>
    </source>
</evidence>
<evidence type="ECO:0000313" key="1">
    <source>
        <dbReference type="EMBL" id="EDM28241.1"/>
    </source>
</evidence>
<dbReference type="AlphaFoldDB" id="A6DK17"/>
<dbReference type="STRING" id="313628.LNTAR_12831"/>
<comment type="caution">
    <text evidence="1">The sequence shown here is derived from an EMBL/GenBank/DDBJ whole genome shotgun (WGS) entry which is preliminary data.</text>
</comment>
<dbReference type="RefSeq" id="WP_007278232.1">
    <property type="nucleotide sequence ID" value="NZ_ABCK01000006.1"/>
</dbReference>
<organism evidence="1 2">
    <name type="scientific">Lentisphaera araneosa HTCC2155</name>
    <dbReference type="NCBI Taxonomy" id="313628"/>
    <lineage>
        <taxon>Bacteria</taxon>
        <taxon>Pseudomonadati</taxon>
        <taxon>Lentisphaerota</taxon>
        <taxon>Lentisphaeria</taxon>
        <taxon>Lentisphaerales</taxon>
        <taxon>Lentisphaeraceae</taxon>
        <taxon>Lentisphaera</taxon>
    </lineage>
</organism>
<reference evidence="1 2" key="1">
    <citation type="journal article" date="2010" name="J. Bacteriol.">
        <title>Genome sequence of Lentisphaera araneosa HTCC2155T, the type species of the order Lentisphaerales in the phylum Lentisphaerae.</title>
        <authorList>
            <person name="Thrash J.C."/>
            <person name="Cho J.C."/>
            <person name="Vergin K.L."/>
            <person name="Morris R.M."/>
            <person name="Giovannoni S.J."/>
        </authorList>
    </citation>
    <scope>NUCLEOTIDE SEQUENCE [LARGE SCALE GENOMIC DNA]</scope>
    <source>
        <strain evidence="1 2">HTCC2155</strain>
    </source>
</reference>